<sequence length="167" mass="18228">MAPNDTQVSFALAEPPVETAPAPAEQLRTRFGTLTIKPAHKLEMPRGPFGFSDYTQFALADVPNQPASQFRILQSLEDTEVSFIVLPTAADNEWIGTADFEAACASYCFDPTTSGLLLIATMRRDTNGQVKATVNLKAPIVLDTANQLARQVVFTSDAYTIRHPLEL</sequence>
<protein>
    <recommendedName>
        <fullName evidence="7">Flagellar assembly factor FliW</fullName>
    </recommendedName>
</protein>
<evidence type="ECO:0000313" key="5">
    <source>
        <dbReference type="EMBL" id="MBK1670998.1"/>
    </source>
</evidence>
<dbReference type="Pfam" id="PF02623">
    <property type="entry name" value="FliW"/>
    <property type="match status" value="1"/>
</dbReference>
<dbReference type="InterPro" id="IPR024046">
    <property type="entry name" value="Flagellar_assmbl_FliW_dom_sf"/>
</dbReference>
<keyword evidence="6" id="KW-1185">Reference proteome</keyword>
<dbReference type="PANTHER" id="PTHR39190:SF1">
    <property type="entry name" value="FLAGELLAR ASSEMBLY FACTOR FLIW"/>
    <property type="match status" value="1"/>
</dbReference>
<evidence type="ECO:0000256" key="4">
    <source>
        <dbReference type="SAM" id="MobiDB-lite"/>
    </source>
</evidence>
<feature type="compositionally biased region" description="Low complexity" evidence="4">
    <location>
        <begin position="13"/>
        <end position="22"/>
    </location>
</feature>
<name>A0ABS1DNC9_9PROT</name>
<accession>A0ABS1DNC9</accession>
<evidence type="ECO:0000313" key="6">
    <source>
        <dbReference type="Proteomes" id="UP001296873"/>
    </source>
</evidence>
<evidence type="ECO:0000256" key="2">
    <source>
        <dbReference type="ARBA" id="ARBA00022795"/>
    </source>
</evidence>
<proteinExistence type="predicted"/>
<keyword evidence="3" id="KW-0810">Translation regulation</keyword>
<dbReference type="SUPFAM" id="SSF141457">
    <property type="entry name" value="BH3618-like"/>
    <property type="match status" value="1"/>
</dbReference>
<dbReference type="Gene3D" id="2.30.290.10">
    <property type="entry name" value="BH3618-like"/>
    <property type="match status" value="1"/>
</dbReference>
<dbReference type="Proteomes" id="UP001296873">
    <property type="component" value="Unassembled WGS sequence"/>
</dbReference>
<dbReference type="PANTHER" id="PTHR39190">
    <property type="entry name" value="FLAGELLAR ASSEMBLY FACTOR FLIW"/>
    <property type="match status" value="1"/>
</dbReference>
<evidence type="ECO:0000256" key="3">
    <source>
        <dbReference type="ARBA" id="ARBA00022845"/>
    </source>
</evidence>
<evidence type="ECO:0008006" key="7">
    <source>
        <dbReference type="Google" id="ProtNLM"/>
    </source>
</evidence>
<dbReference type="RefSeq" id="WP_200343452.1">
    <property type="nucleotide sequence ID" value="NZ_NRRL01000135.1"/>
</dbReference>
<comment type="caution">
    <text evidence="5">The sequence shown here is derived from an EMBL/GenBank/DDBJ whole genome shotgun (WGS) entry which is preliminary data.</text>
</comment>
<evidence type="ECO:0000256" key="1">
    <source>
        <dbReference type="ARBA" id="ARBA00022490"/>
    </source>
</evidence>
<organism evidence="5 6">
    <name type="scientific">Rhodovibrio sodomensis</name>
    <dbReference type="NCBI Taxonomy" id="1088"/>
    <lineage>
        <taxon>Bacteria</taxon>
        <taxon>Pseudomonadati</taxon>
        <taxon>Pseudomonadota</taxon>
        <taxon>Alphaproteobacteria</taxon>
        <taxon>Rhodospirillales</taxon>
        <taxon>Rhodovibrionaceae</taxon>
        <taxon>Rhodovibrio</taxon>
    </lineage>
</organism>
<keyword evidence="1" id="KW-0963">Cytoplasm</keyword>
<gene>
    <name evidence="5" type="ORF">CKO28_23610</name>
</gene>
<keyword evidence="2" id="KW-1005">Bacterial flagellum biogenesis</keyword>
<reference evidence="5 6" key="1">
    <citation type="journal article" date="2020" name="Microorganisms">
        <title>Osmotic Adaptation and Compatible Solute Biosynthesis of Phototrophic Bacteria as Revealed from Genome Analyses.</title>
        <authorList>
            <person name="Imhoff J.F."/>
            <person name="Rahn T."/>
            <person name="Kunzel S."/>
            <person name="Keller A."/>
            <person name="Neulinger S.C."/>
        </authorList>
    </citation>
    <scope>NUCLEOTIDE SEQUENCE [LARGE SCALE GENOMIC DNA]</scope>
    <source>
        <strain evidence="5 6">DSM 9895</strain>
    </source>
</reference>
<dbReference type="EMBL" id="NRRL01000135">
    <property type="protein sequence ID" value="MBK1670998.1"/>
    <property type="molecule type" value="Genomic_DNA"/>
</dbReference>
<dbReference type="InterPro" id="IPR003775">
    <property type="entry name" value="Flagellar_assembly_factor_FliW"/>
</dbReference>
<feature type="region of interest" description="Disordered" evidence="4">
    <location>
        <begin position="1"/>
        <end position="22"/>
    </location>
</feature>